<dbReference type="Gramene" id="KGN51639">
    <property type="protein sequence ID" value="KGN51639"/>
    <property type="gene ID" value="Csa_5G587100"/>
</dbReference>
<protein>
    <submittedName>
        <fullName evidence="1">Uncharacterized protein</fullName>
    </submittedName>
</protein>
<evidence type="ECO:0000313" key="1">
    <source>
        <dbReference type="EMBL" id="KGN51639.1"/>
    </source>
</evidence>
<reference evidence="1 2" key="2">
    <citation type="journal article" date="2009" name="PLoS ONE">
        <title>An integrated genetic and cytogenetic map of the cucumber genome.</title>
        <authorList>
            <person name="Ren Y."/>
            <person name="Zhang Z."/>
            <person name="Liu J."/>
            <person name="Staub J.E."/>
            <person name="Han Y."/>
            <person name="Cheng Z."/>
            <person name="Li X."/>
            <person name="Lu J."/>
            <person name="Miao H."/>
            <person name="Kang H."/>
            <person name="Xie B."/>
            <person name="Gu X."/>
            <person name="Wang X."/>
            <person name="Du Y."/>
            <person name="Jin W."/>
            <person name="Huang S."/>
        </authorList>
    </citation>
    <scope>NUCLEOTIDE SEQUENCE [LARGE SCALE GENOMIC DNA]</scope>
    <source>
        <strain evidence="2">cv. 9930</strain>
    </source>
</reference>
<proteinExistence type="predicted"/>
<gene>
    <name evidence="1" type="ORF">Csa_5G587100</name>
</gene>
<dbReference type="EMBL" id="CM002926">
    <property type="protein sequence ID" value="KGN51639.1"/>
    <property type="molecule type" value="Genomic_DNA"/>
</dbReference>
<reference evidence="1 2" key="1">
    <citation type="journal article" date="2009" name="Nat. Genet.">
        <title>The genome of the cucumber, Cucumis sativus L.</title>
        <authorList>
            <person name="Huang S."/>
            <person name="Li R."/>
            <person name="Zhang Z."/>
            <person name="Li L."/>
            <person name="Gu X."/>
            <person name="Fan W."/>
            <person name="Lucas W.J."/>
            <person name="Wang X."/>
            <person name="Xie B."/>
            <person name="Ni P."/>
            <person name="Ren Y."/>
            <person name="Zhu H."/>
            <person name="Li J."/>
            <person name="Lin K."/>
            <person name="Jin W."/>
            <person name="Fei Z."/>
            <person name="Li G."/>
            <person name="Staub J."/>
            <person name="Kilian A."/>
            <person name="van der Vossen E.A."/>
            <person name="Wu Y."/>
            <person name="Guo J."/>
            <person name="He J."/>
            <person name="Jia Z."/>
            <person name="Ren Y."/>
            <person name="Tian G."/>
            <person name="Lu Y."/>
            <person name="Ruan J."/>
            <person name="Qian W."/>
            <person name="Wang M."/>
            <person name="Huang Q."/>
            <person name="Li B."/>
            <person name="Xuan Z."/>
            <person name="Cao J."/>
            <person name="Asan"/>
            <person name="Wu Z."/>
            <person name="Zhang J."/>
            <person name="Cai Q."/>
            <person name="Bai Y."/>
            <person name="Zhao B."/>
            <person name="Han Y."/>
            <person name="Li Y."/>
            <person name="Li X."/>
            <person name="Wang S."/>
            <person name="Shi Q."/>
            <person name="Liu S."/>
            <person name="Cho W.K."/>
            <person name="Kim J.Y."/>
            <person name="Xu Y."/>
            <person name="Heller-Uszynska K."/>
            <person name="Miao H."/>
            <person name="Cheng Z."/>
            <person name="Zhang S."/>
            <person name="Wu J."/>
            <person name="Yang Y."/>
            <person name="Kang H."/>
            <person name="Li M."/>
            <person name="Liang H."/>
            <person name="Ren X."/>
            <person name="Shi Z."/>
            <person name="Wen M."/>
            <person name="Jian M."/>
            <person name="Yang H."/>
            <person name="Zhang G."/>
            <person name="Yang Z."/>
            <person name="Chen R."/>
            <person name="Liu S."/>
            <person name="Li J."/>
            <person name="Ma L."/>
            <person name="Liu H."/>
            <person name="Zhou Y."/>
            <person name="Zhao J."/>
            <person name="Fang X."/>
            <person name="Li G."/>
            <person name="Fang L."/>
            <person name="Li Y."/>
            <person name="Liu D."/>
            <person name="Zheng H."/>
            <person name="Zhang Y."/>
            <person name="Qin N."/>
            <person name="Li Z."/>
            <person name="Yang G."/>
            <person name="Yang S."/>
            <person name="Bolund L."/>
            <person name="Kristiansen K."/>
            <person name="Zheng H."/>
            <person name="Li S."/>
            <person name="Zhang X."/>
            <person name="Yang H."/>
            <person name="Wang J."/>
            <person name="Sun R."/>
            <person name="Zhang B."/>
            <person name="Jiang S."/>
            <person name="Wang J."/>
            <person name="Du Y."/>
            <person name="Li S."/>
        </authorList>
    </citation>
    <scope>NUCLEOTIDE SEQUENCE [LARGE SCALE GENOMIC DNA]</scope>
    <source>
        <strain evidence="2">cv. 9930</strain>
    </source>
</reference>
<evidence type="ECO:0000313" key="2">
    <source>
        <dbReference type="Proteomes" id="UP000029981"/>
    </source>
</evidence>
<reference evidence="1 2" key="3">
    <citation type="journal article" date="2010" name="BMC Genomics">
        <title>Transcriptome sequencing and comparative analysis of cucumber flowers with different sex types.</title>
        <authorList>
            <person name="Guo S."/>
            <person name="Zheng Y."/>
            <person name="Joung J.G."/>
            <person name="Liu S."/>
            <person name="Zhang Z."/>
            <person name="Crasta O.R."/>
            <person name="Sobral B.W."/>
            <person name="Xu Y."/>
            <person name="Huang S."/>
            <person name="Fei Z."/>
        </authorList>
    </citation>
    <scope>NUCLEOTIDE SEQUENCE [LARGE SCALE GENOMIC DNA]</scope>
    <source>
        <strain evidence="2">cv. 9930</strain>
    </source>
</reference>
<reference evidence="1 2" key="4">
    <citation type="journal article" date="2011" name="BMC Genomics">
        <title>RNA-Seq improves annotation of protein-coding genes in the cucumber genome.</title>
        <authorList>
            <person name="Li Z."/>
            <person name="Zhang Z."/>
            <person name="Yan P."/>
            <person name="Huang S."/>
            <person name="Fei Z."/>
            <person name="Lin K."/>
        </authorList>
    </citation>
    <scope>NUCLEOTIDE SEQUENCE [LARGE SCALE GENOMIC DNA]</scope>
    <source>
        <strain evidence="2">cv. 9930</strain>
    </source>
</reference>
<accession>A0A0A0KRX7</accession>
<sequence>MAIRGWLVAVESGDQRSVIDYKRFVNGVTRGGGWRLANDDHRRWCSKVDRPTFQPVKQILLRVEE</sequence>
<name>A0A0A0KRX7_CUCSA</name>
<organism evidence="1 2">
    <name type="scientific">Cucumis sativus</name>
    <name type="common">Cucumber</name>
    <dbReference type="NCBI Taxonomy" id="3659"/>
    <lineage>
        <taxon>Eukaryota</taxon>
        <taxon>Viridiplantae</taxon>
        <taxon>Streptophyta</taxon>
        <taxon>Embryophyta</taxon>
        <taxon>Tracheophyta</taxon>
        <taxon>Spermatophyta</taxon>
        <taxon>Magnoliopsida</taxon>
        <taxon>eudicotyledons</taxon>
        <taxon>Gunneridae</taxon>
        <taxon>Pentapetalae</taxon>
        <taxon>rosids</taxon>
        <taxon>fabids</taxon>
        <taxon>Cucurbitales</taxon>
        <taxon>Cucurbitaceae</taxon>
        <taxon>Benincaseae</taxon>
        <taxon>Cucumis</taxon>
    </lineage>
</organism>
<dbReference type="AlphaFoldDB" id="A0A0A0KRX7"/>
<dbReference type="Proteomes" id="UP000029981">
    <property type="component" value="Chromosome 5"/>
</dbReference>
<keyword evidence="2" id="KW-1185">Reference proteome</keyword>